<organism evidence="1 2">
    <name type="scientific">bacterium (Candidatus Blackallbacteria) CG17_big_fil_post_rev_8_21_14_2_50_48_46</name>
    <dbReference type="NCBI Taxonomy" id="2014261"/>
    <lineage>
        <taxon>Bacteria</taxon>
        <taxon>Candidatus Blackallbacteria</taxon>
    </lineage>
</organism>
<accession>A0A2M7GAD2</accession>
<name>A0A2M7GAD2_9BACT</name>
<sequence length="105" mass="11986">MGSRVEQYKPAIKAALKVGIKQYISSYEPEHSIAIVTKEHGLTVHLLGKSGLAYTFCLNLGRSTRGNFSHSSSSKKYFILDKFRIYPDLFFYTKISKKKVKNESY</sequence>
<reference evidence="1 2" key="1">
    <citation type="submission" date="2017-09" db="EMBL/GenBank/DDBJ databases">
        <title>Depth-based differentiation of microbial function through sediment-hosted aquifers and enrichment of novel symbionts in the deep terrestrial subsurface.</title>
        <authorList>
            <person name="Probst A.J."/>
            <person name="Ladd B."/>
            <person name="Jarett J.K."/>
            <person name="Geller-Mcgrath D.E."/>
            <person name="Sieber C.M."/>
            <person name="Emerson J.B."/>
            <person name="Anantharaman K."/>
            <person name="Thomas B.C."/>
            <person name="Malmstrom R."/>
            <person name="Stieglmeier M."/>
            <person name="Klingl A."/>
            <person name="Woyke T."/>
            <person name="Ryan C.M."/>
            <person name="Banfield J.F."/>
        </authorList>
    </citation>
    <scope>NUCLEOTIDE SEQUENCE [LARGE SCALE GENOMIC DNA]</scope>
    <source>
        <strain evidence="1">CG17_big_fil_post_rev_8_21_14_2_50_48_46</strain>
    </source>
</reference>
<gene>
    <name evidence="1" type="ORF">COW36_03025</name>
</gene>
<proteinExistence type="predicted"/>
<evidence type="ECO:0000313" key="1">
    <source>
        <dbReference type="EMBL" id="PIW19099.1"/>
    </source>
</evidence>
<protein>
    <submittedName>
        <fullName evidence="1">Uncharacterized protein</fullName>
    </submittedName>
</protein>
<evidence type="ECO:0000313" key="2">
    <source>
        <dbReference type="Proteomes" id="UP000231019"/>
    </source>
</evidence>
<dbReference type="EMBL" id="PFFQ01000006">
    <property type="protein sequence ID" value="PIW19099.1"/>
    <property type="molecule type" value="Genomic_DNA"/>
</dbReference>
<dbReference type="AlphaFoldDB" id="A0A2M7GAD2"/>
<dbReference type="Proteomes" id="UP000231019">
    <property type="component" value="Unassembled WGS sequence"/>
</dbReference>
<comment type="caution">
    <text evidence="1">The sequence shown here is derived from an EMBL/GenBank/DDBJ whole genome shotgun (WGS) entry which is preliminary data.</text>
</comment>